<gene>
    <name evidence="1" type="ORF">RALSY_mp10153</name>
</gene>
<reference evidence="1" key="2">
    <citation type="submission" date="2011-04" db="EMBL/GenBank/DDBJ databases">
        <authorList>
            <person name="Genoscope - CEA"/>
        </authorList>
    </citation>
    <scope>NUCLEOTIDE SEQUENCE</scope>
    <source>
        <strain evidence="1">R24</strain>
    </source>
</reference>
<dbReference type="EMBL" id="FR854090">
    <property type="protein sequence ID" value="CCA87634.1"/>
    <property type="molecule type" value="Genomic_DNA"/>
</dbReference>
<protein>
    <submittedName>
        <fullName evidence="1">Uncharacterized protein</fullName>
    </submittedName>
</protein>
<accession>G3A8Q1</accession>
<proteinExistence type="predicted"/>
<dbReference type="AlphaFoldDB" id="G3A8Q1"/>
<name>G3A8Q1_9RALS</name>
<evidence type="ECO:0000313" key="1">
    <source>
        <dbReference type="EMBL" id="CCA87634.1"/>
    </source>
</evidence>
<reference evidence="1" key="1">
    <citation type="journal article" date="2011" name="PLoS ONE">
        <title>Ralstonia syzygii, the Blood Disease Bacterium and some Asian R. solanacearum strains form a single genomic species despite divergent lifestyles.</title>
        <authorList>
            <person name="Remenant B."/>
            <person name="de Cambiaire J.C."/>
            <person name="Cellier G."/>
            <person name="Jacobs J.M."/>
            <person name="Mangenot S."/>
            <person name="Barbe V."/>
            <person name="Lajus A."/>
            <person name="Vallenet D."/>
            <person name="Medigue C."/>
            <person name="Fegan M."/>
            <person name="Allen C."/>
            <person name="Prior P."/>
        </authorList>
    </citation>
    <scope>NUCLEOTIDE SEQUENCE</scope>
    <source>
        <strain evidence="1">R24</strain>
    </source>
</reference>
<sequence>MHPDWPDWLARRLRGRKEATGSRRLPANVAPGGPAILLRAKTAAGDKSFGLAPHSVRRVWCNALTQQSD</sequence>
<organism evidence="1">
    <name type="scientific">Ralstonia syzygii R24</name>
    <dbReference type="NCBI Taxonomy" id="907261"/>
    <lineage>
        <taxon>Bacteria</taxon>
        <taxon>Pseudomonadati</taxon>
        <taxon>Pseudomonadota</taxon>
        <taxon>Betaproteobacteria</taxon>
        <taxon>Burkholderiales</taxon>
        <taxon>Burkholderiaceae</taxon>
        <taxon>Ralstonia</taxon>
        <taxon>Ralstonia solanacearum species complex</taxon>
    </lineage>
</organism>